<dbReference type="Pfam" id="PF13560">
    <property type="entry name" value="HTH_31"/>
    <property type="match status" value="1"/>
</dbReference>
<gene>
    <name evidence="1" type="ORF">E6H04_08820</name>
</gene>
<dbReference type="InterPro" id="IPR001387">
    <property type="entry name" value="Cro/C1-type_HTH"/>
</dbReference>
<dbReference type="InterPro" id="IPR011990">
    <property type="entry name" value="TPR-like_helical_dom_sf"/>
</dbReference>
<proteinExistence type="predicted"/>
<evidence type="ECO:0000313" key="2">
    <source>
        <dbReference type="Proteomes" id="UP000320048"/>
    </source>
</evidence>
<name>A0A537JAF2_9BACT</name>
<comment type="caution">
    <text evidence="1">The sequence shown here is derived from an EMBL/GenBank/DDBJ whole genome shotgun (WGS) entry which is preliminary data.</text>
</comment>
<dbReference type="Gene3D" id="1.25.40.10">
    <property type="entry name" value="Tetratricopeptide repeat domain"/>
    <property type="match status" value="1"/>
</dbReference>
<protein>
    <submittedName>
        <fullName evidence="1">Uncharacterized protein</fullName>
    </submittedName>
</protein>
<evidence type="ECO:0000313" key="1">
    <source>
        <dbReference type="EMBL" id="TMI80322.1"/>
    </source>
</evidence>
<organism evidence="1 2">
    <name type="scientific">Candidatus Segetimicrobium genomatis</name>
    <dbReference type="NCBI Taxonomy" id="2569760"/>
    <lineage>
        <taxon>Bacteria</taxon>
        <taxon>Bacillati</taxon>
        <taxon>Candidatus Sysuimicrobiota</taxon>
        <taxon>Candidatus Sysuimicrobiia</taxon>
        <taxon>Candidatus Sysuimicrobiales</taxon>
        <taxon>Candidatus Segetimicrobiaceae</taxon>
        <taxon>Candidatus Segetimicrobium</taxon>
    </lineage>
</organism>
<dbReference type="EMBL" id="VBAO01000228">
    <property type="protein sequence ID" value="TMI80322.1"/>
    <property type="molecule type" value="Genomic_DNA"/>
</dbReference>
<dbReference type="AlphaFoldDB" id="A0A537JAF2"/>
<reference evidence="1 2" key="1">
    <citation type="journal article" date="2019" name="Nat. Microbiol.">
        <title>Mediterranean grassland soil C-N compound turnover is dependent on rainfall and depth, and is mediated by genomically divergent microorganisms.</title>
        <authorList>
            <person name="Diamond S."/>
            <person name="Andeer P.F."/>
            <person name="Li Z."/>
            <person name="Crits-Christoph A."/>
            <person name="Burstein D."/>
            <person name="Anantharaman K."/>
            <person name="Lane K.R."/>
            <person name="Thomas B.C."/>
            <person name="Pan C."/>
            <person name="Northen T.R."/>
            <person name="Banfield J.F."/>
        </authorList>
    </citation>
    <scope>NUCLEOTIDE SEQUENCE [LARGE SCALE GENOMIC DNA]</scope>
    <source>
        <strain evidence="1">NP_7</strain>
    </source>
</reference>
<dbReference type="SUPFAM" id="SSF48452">
    <property type="entry name" value="TPR-like"/>
    <property type="match status" value="1"/>
</dbReference>
<accession>A0A537JAF2</accession>
<dbReference type="Proteomes" id="UP000320048">
    <property type="component" value="Unassembled WGS sequence"/>
</dbReference>
<sequence length="333" mass="35902">MDDLVWVKGLRLRAAREAAGLRLVDAAKGIMSPANLSRIERHERYKLPRSAVLGLATRLGLVSTGSADLQAWPREVGHTAIDLLRRWRFSTALLVLRSRDAVLAPVDHMAEVQAQILGEWAQMQCHQPGRPDVVRDLGRRARECGALRQSIWAAAVEAEMHGHAGDTPTALTLLRRASTEARDVGEVADVLNIRAAWGRLLLKGGEPRHGLEILGEVKTLLDSGSDYSQARFLHAQGMLWSAAGRPEEAVQALRAAIQAALRIPNHRMAGTVECALADAYEALGNTDQADAALVRAASSFTQAGDSHDAADAISLALRHHIAPGKPNARDSGS</sequence>
<dbReference type="CDD" id="cd00093">
    <property type="entry name" value="HTH_XRE"/>
    <property type="match status" value="1"/>
</dbReference>